<name>A0A550JF02_9BACT</name>
<keyword evidence="1" id="KW-0597">Phosphoprotein</keyword>
<dbReference type="GO" id="GO:0006935">
    <property type="term" value="P:chemotaxis"/>
    <property type="evidence" value="ECO:0007669"/>
    <property type="project" value="InterPro"/>
</dbReference>
<protein>
    <submittedName>
        <fullName evidence="4">Chemotaxis protein CheV</fullName>
    </submittedName>
</protein>
<dbReference type="GO" id="GO:0000160">
    <property type="term" value="P:phosphorelay signal transduction system"/>
    <property type="evidence" value="ECO:0007669"/>
    <property type="project" value="InterPro"/>
</dbReference>
<sequence length="323" mass="36009">MSTVAEKQGILLESGTNEIELIEFYLGSQSFGINVHKLREIIPYDEAKTTILPESPPSVVGTFLVRGNTIPLIDLNVHLRRNPGEAAPTAGRQVVLVCEFNRCVNGFLVDGVNQIHRVSWKQIQPLSAFIGRYRPRFTGSFEIDGREILIVDLEHIVAELDPEAGLSYTAPEAVPVSAPTELSLEERRGQCRLFMAEDSAIIRESILRILHSSGYTQICAFVDGEACYDEILVRKKNLKNGDGGEDQLFDLLISDIEMPKLDGLTLCRRVKEDPLLKHIPVIMFSSLITEQMVFHCQQVGADGYISKPQITELVAMIDGYLLK</sequence>
<feature type="domain" description="CheW-like" evidence="3">
    <location>
        <begin position="18"/>
        <end position="162"/>
    </location>
</feature>
<comment type="caution">
    <text evidence="4">The sequence shown here is derived from an EMBL/GenBank/DDBJ whole genome shotgun (WGS) entry which is preliminary data.</text>
</comment>
<dbReference type="SUPFAM" id="SSF50341">
    <property type="entry name" value="CheW-like"/>
    <property type="match status" value="1"/>
</dbReference>
<evidence type="ECO:0000256" key="1">
    <source>
        <dbReference type="PROSITE-ProRule" id="PRU00169"/>
    </source>
</evidence>
<dbReference type="InterPro" id="IPR011006">
    <property type="entry name" value="CheY-like_superfamily"/>
</dbReference>
<dbReference type="Pfam" id="PF00072">
    <property type="entry name" value="Response_reg"/>
    <property type="match status" value="1"/>
</dbReference>
<dbReference type="EMBL" id="VJVV01000005">
    <property type="protein sequence ID" value="TRO81776.1"/>
    <property type="molecule type" value="Genomic_DNA"/>
</dbReference>
<evidence type="ECO:0000259" key="3">
    <source>
        <dbReference type="PROSITE" id="PS50851"/>
    </source>
</evidence>
<dbReference type="OrthoDB" id="9806105at2"/>
<dbReference type="Gene3D" id="2.40.50.180">
    <property type="entry name" value="CheA-289, Domain 4"/>
    <property type="match status" value="1"/>
</dbReference>
<dbReference type="Gene3D" id="2.30.30.40">
    <property type="entry name" value="SH3 Domains"/>
    <property type="match status" value="1"/>
</dbReference>
<dbReference type="PANTHER" id="PTHR47233:SF3">
    <property type="entry name" value="CHEMOTAXIS PROTEIN CHEV"/>
    <property type="match status" value="1"/>
</dbReference>
<proteinExistence type="predicted"/>
<dbReference type="Gene3D" id="3.40.50.2300">
    <property type="match status" value="1"/>
</dbReference>
<dbReference type="Proteomes" id="UP000317155">
    <property type="component" value="Unassembled WGS sequence"/>
</dbReference>
<dbReference type="AlphaFoldDB" id="A0A550JF02"/>
<dbReference type="PIRSF" id="PIRSF002867">
    <property type="entry name" value="CheV"/>
    <property type="match status" value="1"/>
</dbReference>
<dbReference type="SMART" id="SM00260">
    <property type="entry name" value="CheW"/>
    <property type="match status" value="1"/>
</dbReference>
<dbReference type="RefSeq" id="WP_092057604.1">
    <property type="nucleotide sequence ID" value="NZ_FOJJ01000037.1"/>
</dbReference>
<reference evidence="4 5" key="1">
    <citation type="submission" date="2019-07" db="EMBL/GenBank/DDBJ databases">
        <title>Insights of Desulfuromonas acetexigens electromicrobiology.</title>
        <authorList>
            <person name="Katuri K."/>
            <person name="Sapireddy V."/>
            <person name="Shaw D.R."/>
            <person name="Saikaly P."/>
        </authorList>
    </citation>
    <scope>NUCLEOTIDE SEQUENCE [LARGE SCALE GENOMIC DNA]</scope>
    <source>
        <strain evidence="4 5">2873</strain>
    </source>
</reference>
<evidence type="ECO:0000259" key="2">
    <source>
        <dbReference type="PROSITE" id="PS50110"/>
    </source>
</evidence>
<accession>A0A550JF02</accession>
<dbReference type="InterPro" id="IPR001789">
    <property type="entry name" value="Sig_transdc_resp-reg_receiver"/>
</dbReference>
<dbReference type="InterPro" id="IPR036061">
    <property type="entry name" value="CheW-like_dom_sf"/>
</dbReference>
<feature type="modified residue" description="4-aspartylphosphate" evidence="1">
    <location>
        <position position="255"/>
    </location>
</feature>
<keyword evidence="5" id="KW-1185">Reference proteome</keyword>
<evidence type="ECO:0000313" key="4">
    <source>
        <dbReference type="EMBL" id="TRO81776.1"/>
    </source>
</evidence>
<dbReference type="InterPro" id="IPR024181">
    <property type="entry name" value="Chemotax_regulator_CheV"/>
</dbReference>
<dbReference type="PROSITE" id="PS50110">
    <property type="entry name" value="RESPONSE_REGULATORY"/>
    <property type="match status" value="1"/>
</dbReference>
<dbReference type="PANTHER" id="PTHR47233">
    <property type="entry name" value="CHEMOTAXIS PROTEIN CHEV"/>
    <property type="match status" value="1"/>
</dbReference>
<dbReference type="SMART" id="SM00448">
    <property type="entry name" value="REC"/>
    <property type="match status" value="1"/>
</dbReference>
<dbReference type="PROSITE" id="PS50851">
    <property type="entry name" value="CHEW"/>
    <property type="match status" value="1"/>
</dbReference>
<gene>
    <name evidence="4" type="ORF">FL622_08200</name>
</gene>
<dbReference type="InterPro" id="IPR002545">
    <property type="entry name" value="CheW-lke_dom"/>
</dbReference>
<dbReference type="Pfam" id="PF01584">
    <property type="entry name" value="CheW"/>
    <property type="match status" value="1"/>
</dbReference>
<evidence type="ECO:0000313" key="5">
    <source>
        <dbReference type="Proteomes" id="UP000317155"/>
    </source>
</evidence>
<organism evidence="4 5">
    <name type="scientific">Trichloromonas acetexigens</name>
    <dbReference type="NCBI Taxonomy" id="38815"/>
    <lineage>
        <taxon>Bacteria</taxon>
        <taxon>Pseudomonadati</taxon>
        <taxon>Thermodesulfobacteriota</taxon>
        <taxon>Desulfuromonadia</taxon>
        <taxon>Desulfuromonadales</taxon>
        <taxon>Trichloromonadaceae</taxon>
        <taxon>Trichloromonas</taxon>
    </lineage>
</organism>
<dbReference type="SUPFAM" id="SSF52172">
    <property type="entry name" value="CheY-like"/>
    <property type="match status" value="1"/>
</dbReference>
<feature type="domain" description="Response regulatory" evidence="2">
    <location>
        <begin position="192"/>
        <end position="322"/>
    </location>
</feature>